<dbReference type="GO" id="GO:0009252">
    <property type="term" value="P:peptidoglycan biosynthetic process"/>
    <property type="evidence" value="ECO:0007669"/>
    <property type="project" value="UniProtKB-KW"/>
</dbReference>
<dbReference type="PANTHER" id="PTHR30627:SF2">
    <property type="entry name" value="PEPTIDOGLYCAN D,D-TRANSPEPTIDASE MRDA"/>
    <property type="match status" value="1"/>
</dbReference>
<dbReference type="EMBL" id="MGJJ01000019">
    <property type="protein sequence ID" value="OGN04991.1"/>
    <property type="molecule type" value="Genomic_DNA"/>
</dbReference>
<dbReference type="STRING" id="1802669.A2746_01395"/>
<dbReference type="AlphaFoldDB" id="A0A1F8EVW5"/>
<dbReference type="GO" id="GO:0071972">
    <property type="term" value="F:peptidoglycan L,D-transpeptidase activity"/>
    <property type="evidence" value="ECO:0007669"/>
    <property type="project" value="TreeGrafter"/>
</dbReference>
<keyword evidence="8 10" id="KW-0472">Membrane</keyword>
<accession>A0A1F8EVW5</accession>
<dbReference type="Proteomes" id="UP000177419">
    <property type="component" value="Unassembled WGS sequence"/>
</dbReference>
<dbReference type="InterPro" id="IPR001460">
    <property type="entry name" value="PCN-bd_Tpept"/>
</dbReference>
<gene>
    <name evidence="13" type="ORF">A2746_01395</name>
</gene>
<evidence type="ECO:0000256" key="7">
    <source>
        <dbReference type="ARBA" id="ARBA00022989"/>
    </source>
</evidence>
<evidence type="ECO:0000256" key="4">
    <source>
        <dbReference type="ARBA" id="ARBA00022692"/>
    </source>
</evidence>
<dbReference type="Gene3D" id="3.30.1390.30">
    <property type="entry name" value="Penicillin-binding protein 2a, domain 3"/>
    <property type="match status" value="1"/>
</dbReference>
<evidence type="ECO:0000256" key="6">
    <source>
        <dbReference type="ARBA" id="ARBA00022984"/>
    </source>
</evidence>
<evidence type="ECO:0000256" key="8">
    <source>
        <dbReference type="ARBA" id="ARBA00023136"/>
    </source>
</evidence>
<proteinExistence type="predicted"/>
<feature type="domain" description="Penicillin-binding protein transpeptidase" evidence="11">
    <location>
        <begin position="291"/>
        <end position="622"/>
    </location>
</feature>
<evidence type="ECO:0000256" key="2">
    <source>
        <dbReference type="ARBA" id="ARBA00004236"/>
    </source>
</evidence>
<dbReference type="InterPro" id="IPR012338">
    <property type="entry name" value="Beta-lactam/transpept-like"/>
</dbReference>
<dbReference type="Pfam" id="PF03717">
    <property type="entry name" value="PBP_dimer"/>
    <property type="match status" value="1"/>
</dbReference>
<organism evidence="13 14">
    <name type="scientific">Candidatus Yanofskybacteria bacterium RIFCSPHIGHO2_01_FULL_44_22</name>
    <dbReference type="NCBI Taxonomy" id="1802669"/>
    <lineage>
        <taxon>Bacteria</taxon>
        <taxon>Candidatus Yanofskyibacteriota</taxon>
    </lineage>
</organism>
<name>A0A1F8EVW5_9BACT</name>
<feature type="domain" description="Penicillin-binding protein dimerisation" evidence="12">
    <location>
        <begin position="86"/>
        <end position="238"/>
    </location>
</feature>
<dbReference type="SUPFAM" id="SSF56601">
    <property type="entry name" value="beta-lactamase/transpeptidase-like"/>
    <property type="match status" value="1"/>
</dbReference>
<keyword evidence="3" id="KW-1003">Cell membrane</keyword>
<dbReference type="GO" id="GO:0005886">
    <property type="term" value="C:plasma membrane"/>
    <property type="evidence" value="ECO:0007669"/>
    <property type="project" value="UniProtKB-SubCell"/>
</dbReference>
<evidence type="ECO:0000256" key="10">
    <source>
        <dbReference type="SAM" id="Phobius"/>
    </source>
</evidence>
<keyword evidence="9" id="KW-0961">Cell wall biogenesis/degradation</keyword>
<protein>
    <recommendedName>
        <fullName evidence="15">Penicillin-binding protein 2</fullName>
    </recommendedName>
</protein>
<feature type="transmembrane region" description="Helical" evidence="10">
    <location>
        <begin position="41"/>
        <end position="64"/>
    </location>
</feature>
<reference evidence="13 14" key="1">
    <citation type="journal article" date="2016" name="Nat. Commun.">
        <title>Thousands of microbial genomes shed light on interconnected biogeochemical processes in an aquifer system.</title>
        <authorList>
            <person name="Anantharaman K."/>
            <person name="Brown C.T."/>
            <person name="Hug L.A."/>
            <person name="Sharon I."/>
            <person name="Castelle C.J."/>
            <person name="Probst A.J."/>
            <person name="Thomas B.C."/>
            <person name="Singh A."/>
            <person name="Wilkins M.J."/>
            <person name="Karaoz U."/>
            <person name="Brodie E.L."/>
            <person name="Williams K.H."/>
            <person name="Hubbard S.S."/>
            <person name="Banfield J.F."/>
        </authorList>
    </citation>
    <scope>NUCLEOTIDE SEQUENCE [LARGE SCALE GENOMIC DNA]</scope>
</reference>
<evidence type="ECO:0000256" key="5">
    <source>
        <dbReference type="ARBA" id="ARBA00022960"/>
    </source>
</evidence>
<evidence type="ECO:0000256" key="1">
    <source>
        <dbReference type="ARBA" id="ARBA00004167"/>
    </source>
</evidence>
<keyword evidence="7 10" id="KW-1133">Transmembrane helix</keyword>
<dbReference type="Gene3D" id="3.40.710.10">
    <property type="entry name" value="DD-peptidase/beta-lactamase superfamily"/>
    <property type="match status" value="1"/>
</dbReference>
<evidence type="ECO:0000259" key="12">
    <source>
        <dbReference type="Pfam" id="PF03717"/>
    </source>
</evidence>
<dbReference type="Pfam" id="PF00905">
    <property type="entry name" value="Transpeptidase"/>
    <property type="match status" value="1"/>
</dbReference>
<dbReference type="InterPro" id="IPR050515">
    <property type="entry name" value="Beta-lactam/transpept"/>
</dbReference>
<dbReference type="InterPro" id="IPR005311">
    <property type="entry name" value="PBP_dimer"/>
</dbReference>
<dbReference type="PANTHER" id="PTHR30627">
    <property type="entry name" value="PEPTIDOGLYCAN D,D-TRANSPEPTIDASE"/>
    <property type="match status" value="1"/>
</dbReference>
<comment type="subcellular location">
    <subcellularLocation>
        <location evidence="2">Cell membrane</location>
    </subcellularLocation>
    <subcellularLocation>
        <location evidence="1">Membrane</location>
        <topology evidence="1">Single-pass membrane protein</topology>
    </subcellularLocation>
</comment>
<keyword evidence="5" id="KW-0133">Cell shape</keyword>
<dbReference type="GO" id="GO:0008658">
    <property type="term" value="F:penicillin binding"/>
    <property type="evidence" value="ECO:0007669"/>
    <property type="project" value="InterPro"/>
</dbReference>
<dbReference type="Gene3D" id="3.90.1310.10">
    <property type="entry name" value="Penicillin-binding protein 2a (Domain 2)"/>
    <property type="match status" value="1"/>
</dbReference>
<evidence type="ECO:0000313" key="14">
    <source>
        <dbReference type="Proteomes" id="UP000177419"/>
    </source>
</evidence>
<dbReference type="GO" id="GO:0071555">
    <property type="term" value="P:cell wall organization"/>
    <property type="evidence" value="ECO:0007669"/>
    <property type="project" value="UniProtKB-KW"/>
</dbReference>
<keyword evidence="4 10" id="KW-0812">Transmembrane</keyword>
<keyword evidence="6" id="KW-0573">Peptidoglycan synthesis</keyword>
<dbReference type="InterPro" id="IPR036138">
    <property type="entry name" value="PBP_dimer_sf"/>
</dbReference>
<evidence type="ECO:0000256" key="3">
    <source>
        <dbReference type="ARBA" id="ARBA00022475"/>
    </source>
</evidence>
<evidence type="ECO:0000256" key="9">
    <source>
        <dbReference type="ARBA" id="ARBA00023316"/>
    </source>
</evidence>
<dbReference type="GO" id="GO:0008360">
    <property type="term" value="P:regulation of cell shape"/>
    <property type="evidence" value="ECO:0007669"/>
    <property type="project" value="UniProtKB-KW"/>
</dbReference>
<dbReference type="SUPFAM" id="SSF56519">
    <property type="entry name" value="Penicillin binding protein dimerisation domain"/>
    <property type="match status" value="1"/>
</dbReference>
<evidence type="ECO:0000313" key="13">
    <source>
        <dbReference type="EMBL" id="OGN04991.1"/>
    </source>
</evidence>
<evidence type="ECO:0008006" key="15">
    <source>
        <dbReference type="Google" id="ProtNLM"/>
    </source>
</evidence>
<evidence type="ECO:0000259" key="11">
    <source>
        <dbReference type="Pfam" id="PF00905"/>
    </source>
</evidence>
<comment type="caution">
    <text evidence="13">The sequence shown here is derived from an EMBL/GenBank/DDBJ whole genome shotgun (WGS) entry which is preliminary data.</text>
</comment>
<sequence>MFLKRSTYSLEINQDDWASPEETLLDAGSDYADLEKPIPDFYFKFIAVATLILFFAVAALSFNLSVFKHDNFEKIAAQNKSVSFAVSPPRGAIFDRLGRSLTENVPSFGLLAVSRELKNSVPEEANLEKLAQILKFSAENFEKTISDGSKTNSVFFVAADLNKEQILAVENGIFKGFHIIPDLKRRYVDGKQFAHIIGYVGKVNGNDLRRDAYYESVDFMGRTGIEAEYEKILRGEHGRLLFDGGVENGKIVNRETSAGSNLVLNIDYALQKKLYNETYNILAANGLAKAAAVIQNPQNGAVLALVSFPDYDNNDFAAGLSDREADSILKNKNQPLFNRVIGGLYNPGSTIKPLMGLMALEEKIFAPQDNIRDCVSLTVPNPFDADSPYVFKNWRSESGLFNLRKAIANSCNIYFFIAGGGHKSIKGLGVERITKYLTASLAAQQLGIDLPGEEAGFIPGPDWKLAEKRESWYLGDTYNISIGQGDLLISPLWLNSYISAIGNGGTFYKPQTAQRILDANKNTIQIFQPEKIGQLQFKQDNILEIKSDMEETVLSGTAKALRDLPVRAGAKTGTAEVVKNKKINSLFSAFAPWENPEIAITVLVEDAASNQGLAVQIAHNVLKWYFGQFLPQPVESSPVSESH</sequence>